<evidence type="ECO:0000256" key="3">
    <source>
        <dbReference type="ARBA" id="ARBA00022989"/>
    </source>
</evidence>
<keyword evidence="3 5" id="KW-1133">Transmembrane helix</keyword>
<dbReference type="InterPro" id="IPR036259">
    <property type="entry name" value="MFS_trans_sf"/>
</dbReference>
<dbReference type="STRING" id="913774.A0A0C3HV26"/>
<dbReference type="PANTHER" id="PTHR23502:SF149">
    <property type="entry name" value="TRANSPORTER, PUTATIVE-RELATED"/>
    <property type="match status" value="1"/>
</dbReference>
<dbReference type="Gene3D" id="1.20.1250.20">
    <property type="entry name" value="MFS general substrate transporter like domains"/>
    <property type="match status" value="2"/>
</dbReference>
<dbReference type="GO" id="GO:0005886">
    <property type="term" value="C:plasma membrane"/>
    <property type="evidence" value="ECO:0007669"/>
    <property type="project" value="TreeGrafter"/>
</dbReference>
<evidence type="ECO:0000256" key="4">
    <source>
        <dbReference type="ARBA" id="ARBA00023136"/>
    </source>
</evidence>
<dbReference type="InterPro" id="IPR011701">
    <property type="entry name" value="MFS"/>
</dbReference>
<dbReference type="EMBL" id="KN832870">
    <property type="protein sequence ID" value="KIN06855.1"/>
    <property type="molecule type" value="Genomic_DNA"/>
</dbReference>
<feature type="transmembrane region" description="Helical" evidence="5">
    <location>
        <begin position="140"/>
        <end position="161"/>
    </location>
</feature>
<protein>
    <recommendedName>
        <fullName evidence="6">Major facilitator superfamily (MFS) profile domain-containing protein</fullName>
    </recommendedName>
</protein>
<sequence>MDTRIKYGDVSNAERRQIETELGVELIPGTEVMTDVNEIHFVKSRGESGRVLVPQPTNDAHDPLNWSATWKITTVVMASLYTLIQPATQVSIGPIFTIFIEEWNITFTQCANFGGVTVLSLGFINFLWVPLAESFGRRTVFIASLTVILGANIWHALASSYHSFLGSSVLEGLGGGPVETLFPMIVSDVIFLSDRGKYVTLYLTTLFSSLMLSPVISAAMAQTVGWRNFYWMNVGLRGVLIAMAIFLMPETKWRRGSSIQAGALAAKDGVEVLHDENGVDISHEHKIGMADRRAIHDPIDEYLGKGRPSKDQFKLWSKPDSLQGLLISLARDFLITFKVFFFPIVAFGGFSFSWSASLFGYVNFGQSQLFSQSPYNFSVLQIGFTNFACFVGALVGLATAGPLSDWIAERSTKRNRGIREPEMRLPALIPYVILAVIGQVISAVGSQNQWGWEPIVIVGYFFTGIQVTAIPGITMTYATDCYKPITGQIYLAATVVKNMWGYGISQYLNNWNASAGYVIPTMFNTTLFVFFNGICAFILWMWGKKVRGWTRNDAVHRMH</sequence>
<dbReference type="AlphaFoldDB" id="A0A0C3HV26"/>
<dbReference type="InParanoid" id="A0A0C3HV26"/>
<feature type="transmembrane region" description="Helical" evidence="5">
    <location>
        <begin position="489"/>
        <end position="508"/>
    </location>
</feature>
<feature type="transmembrane region" description="Helical" evidence="5">
    <location>
        <begin position="106"/>
        <end position="128"/>
    </location>
</feature>
<evidence type="ECO:0000256" key="5">
    <source>
        <dbReference type="SAM" id="Phobius"/>
    </source>
</evidence>
<evidence type="ECO:0000256" key="2">
    <source>
        <dbReference type="ARBA" id="ARBA00022692"/>
    </source>
</evidence>
<feature type="transmembrane region" description="Helical" evidence="5">
    <location>
        <begin position="514"/>
        <end position="542"/>
    </location>
</feature>
<feature type="transmembrane region" description="Helical" evidence="5">
    <location>
        <begin position="382"/>
        <end position="404"/>
    </location>
</feature>
<feature type="transmembrane region" description="Helical" evidence="5">
    <location>
        <begin position="80"/>
        <end position="100"/>
    </location>
</feature>
<keyword evidence="4 5" id="KW-0472">Membrane</keyword>
<dbReference type="InterPro" id="IPR020846">
    <property type="entry name" value="MFS_dom"/>
</dbReference>
<feature type="transmembrane region" description="Helical" evidence="5">
    <location>
        <begin position="457"/>
        <end position="477"/>
    </location>
</feature>
<organism evidence="7 8">
    <name type="scientific">Oidiodendron maius (strain Zn)</name>
    <dbReference type="NCBI Taxonomy" id="913774"/>
    <lineage>
        <taxon>Eukaryota</taxon>
        <taxon>Fungi</taxon>
        <taxon>Dikarya</taxon>
        <taxon>Ascomycota</taxon>
        <taxon>Pezizomycotina</taxon>
        <taxon>Leotiomycetes</taxon>
        <taxon>Leotiomycetes incertae sedis</taxon>
        <taxon>Myxotrichaceae</taxon>
        <taxon>Oidiodendron</taxon>
    </lineage>
</organism>
<dbReference type="SUPFAM" id="SSF103473">
    <property type="entry name" value="MFS general substrate transporter"/>
    <property type="match status" value="1"/>
</dbReference>
<feature type="transmembrane region" description="Helical" evidence="5">
    <location>
        <begin position="173"/>
        <end position="192"/>
    </location>
</feature>
<evidence type="ECO:0000313" key="7">
    <source>
        <dbReference type="EMBL" id="KIN06855.1"/>
    </source>
</evidence>
<keyword evidence="8" id="KW-1185">Reference proteome</keyword>
<evidence type="ECO:0000313" key="8">
    <source>
        <dbReference type="Proteomes" id="UP000054321"/>
    </source>
</evidence>
<reference evidence="7 8" key="1">
    <citation type="submission" date="2014-04" db="EMBL/GenBank/DDBJ databases">
        <authorList>
            <consortium name="DOE Joint Genome Institute"/>
            <person name="Kuo A."/>
            <person name="Martino E."/>
            <person name="Perotto S."/>
            <person name="Kohler A."/>
            <person name="Nagy L.G."/>
            <person name="Floudas D."/>
            <person name="Copeland A."/>
            <person name="Barry K.W."/>
            <person name="Cichocki N."/>
            <person name="Veneault-Fourrey C."/>
            <person name="LaButti K."/>
            <person name="Lindquist E.A."/>
            <person name="Lipzen A."/>
            <person name="Lundell T."/>
            <person name="Morin E."/>
            <person name="Murat C."/>
            <person name="Sun H."/>
            <person name="Tunlid A."/>
            <person name="Henrissat B."/>
            <person name="Grigoriev I.V."/>
            <person name="Hibbett D.S."/>
            <person name="Martin F."/>
            <person name="Nordberg H.P."/>
            <person name="Cantor M.N."/>
            <person name="Hua S.X."/>
        </authorList>
    </citation>
    <scope>NUCLEOTIDE SEQUENCE [LARGE SCALE GENOMIC DNA]</scope>
    <source>
        <strain evidence="7 8">Zn</strain>
    </source>
</reference>
<feature type="transmembrane region" description="Helical" evidence="5">
    <location>
        <begin position="339"/>
        <end position="362"/>
    </location>
</feature>
<evidence type="ECO:0000259" key="6">
    <source>
        <dbReference type="PROSITE" id="PS50850"/>
    </source>
</evidence>
<dbReference type="Pfam" id="PF07690">
    <property type="entry name" value="MFS_1"/>
    <property type="match status" value="1"/>
</dbReference>
<feature type="transmembrane region" description="Helical" evidence="5">
    <location>
        <begin position="425"/>
        <end position="445"/>
    </location>
</feature>
<accession>A0A0C3HV26</accession>
<comment type="subcellular location">
    <subcellularLocation>
        <location evidence="1">Membrane</location>
        <topology evidence="1">Multi-pass membrane protein</topology>
    </subcellularLocation>
</comment>
<dbReference type="HOGENOM" id="CLU_008455_13_2_1"/>
<dbReference type="GO" id="GO:0022857">
    <property type="term" value="F:transmembrane transporter activity"/>
    <property type="evidence" value="ECO:0007669"/>
    <property type="project" value="InterPro"/>
</dbReference>
<gene>
    <name evidence="7" type="ORF">OIDMADRAFT_109936</name>
</gene>
<name>A0A0C3HV26_OIDMZ</name>
<proteinExistence type="predicted"/>
<dbReference type="PANTHER" id="PTHR23502">
    <property type="entry name" value="MAJOR FACILITATOR SUPERFAMILY"/>
    <property type="match status" value="1"/>
</dbReference>
<dbReference type="Proteomes" id="UP000054321">
    <property type="component" value="Unassembled WGS sequence"/>
</dbReference>
<evidence type="ECO:0000256" key="1">
    <source>
        <dbReference type="ARBA" id="ARBA00004141"/>
    </source>
</evidence>
<feature type="transmembrane region" description="Helical" evidence="5">
    <location>
        <begin position="229"/>
        <end position="248"/>
    </location>
</feature>
<reference evidence="8" key="2">
    <citation type="submission" date="2015-01" db="EMBL/GenBank/DDBJ databases">
        <title>Evolutionary Origins and Diversification of the Mycorrhizal Mutualists.</title>
        <authorList>
            <consortium name="DOE Joint Genome Institute"/>
            <consortium name="Mycorrhizal Genomics Consortium"/>
            <person name="Kohler A."/>
            <person name="Kuo A."/>
            <person name="Nagy L.G."/>
            <person name="Floudas D."/>
            <person name="Copeland A."/>
            <person name="Barry K.W."/>
            <person name="Cichocki N."/>
            <person name="Veneault-Fourrey C."/>
            <person name="LaButti K."/>
            <person name="Lindquist E.A."/>
            <person name="Lipzen A."/>
            <person name="Lundell T."/>
            <person name="Morin E."/>
            <person name="Murat C."/>
            <person name="Riley R."/>
            <person name="Ohm R."/>
            <person name="Sun H."/>
            <person name="Tunlid A."/>
            <person name="Henrissat B."/>
            <person name="Grigoriev I.V."/>
            <person name="Hibbett D.S."/>
            <person name="Martin F."/>
        </authorList>
    </citation>
    <scope>NUCLEOTIDE SEQUENCE [LARGE SCALE GENOMIC DNA]</scope>
    <source>
        <strain evidence="8">Zn</strain>
    </source>
</reference>
<feature type="transmembrane region" description="Helical" evidence="5">
    <location>
        <begin position="199"/>
        <end position="223"/>
    </location>
</feature>
<feature type="domain" description="Major facilitator superfamily (MFS) profile" evidence="6">
    <location>
        <begin position="74"/>
        <end position="547"/>
    </location>
</feature>
<keyword evidence="2 5" id="KW-0812">Transmembrane</keyword>
<dbReference type="PROSITE" id="PS50850">
    <property type="entry name" value="MFS"/>
    <property type="match status" value="1"/>
</dbReference>
<dbReference type="OrthoDB" id="5215911at2759"/>